<dbReference type="Pfam" id="PF10588">
    <property type="entry name" value="NADH-G_4Fe-4S_3"/>
    <property type="match status" value="1"/>
</dbReference>
<evidence type="ECO:0000259" key="8">
    <source>
        <dbReference type="PROSITE" id="PS51839"/>
    </source>
</evidence>
<dbReference type="InterPro" id="IPR013352">
    <property type="entry name" value="Fe_hydrogenase_subset"/>
</dbReference>
<keyword evidence="4" id="KW-0677">Repeat</keyword>
<dbReference type="InterPro" id="IPR036991">
    <property type="entry name" value="Fe_hydrogenase_ssu_sf"/>
</dbReference>
<comment type="similarity">
    <text evidence="1">Belongs to the NARF family.</text>
</comment>
<proteinExistence type="inferred from homology"/>
<dbReference type="SUPFAM" id="SSF53920">
    <property type="entry name" value="Fe-only hydrogenase"/>
    <property type="match status" value="1"/>
</dbReference>
<dbReference type="InterPro" id="IPR004108">
    <property type="entry name" value="Fe_hydrogenase_lsu_C"/>
</dbReference>
<dbReference type="SMART" id="SM00902">
    <property type="entry name" value="Fe_hyd_SSU"/>
    <property type="match status" value="1"/>
</dbReference>
<keyword evidence="5" id="KW-0408">Iron</keyword>
<dbReference type="Gene3D" id="3.40.950.10">
    <property type="entry name" value="Fe-only Hydrogenase (Larger Subunit), Chain L, domain 3"/>
    <property type="match status" value="1"/>
</dbReference>
<dbReference type="EMBL" id="HBFP01009498">
    <property type="protein sequence ID" value="CAD8822415.1"/>
    <property type="molecule type" value="Transcribed_RNA"/>
</dbReference>
<evidence type="ECO:0000256" key="2">
    <source>
        <dbReference type="ARBA" id="ARBA00022485"/>
    </source>
</evidence>
<keyword evidence="2" id="KW-0004">4Fe-4S</keyword>
<protein>
    <recommendedName>
        <fullName evidence="10">Ferredoxin</fullName>
    </recommendedName>
</protein>
<dbReference type="Gene3D" id="3.30.70.20">
    <property type="match status" value="1"/>
</dbReference>
<dbReference type="Pfam" id="PF12838">
    <property type="entry name" value="Fer4_7"/>
    <property type="match status" value="1"/>
</dbReference>
<dbReference type="InterPro" id="IPR050340">
    <property type="entry name" value="Cytosolic_Fe-S_CAF"/>
</dbReference>
<dbReference type="InterPro" id="IPR009016">
    <property type="entry name" value="Fe_hydrogenase"/>
</dbReference>
<gene>
    <name evidence="9" type="ORF">TOLI1172_LOCUS6811</name>
</gene>
<dbReference type="InterPro" id="IPR003149">
    <property type="entry name" value="Fe_hydrogenase_ssu"/>
</dbReference>
<sequence>MKPSGTCRLCLVDVLRNNPNRGKPVVSCATEAQDGMVVVTNSDEMKAHIHQQVFMMRRRHPDLCQTCAANGHCEFQDLIGRYNVKKPEYVNPRVKPSLEREGVAHKEDRSSPAIDLDFSMCVLCLRCVRACSENQGMNILGVVARGNDEVVAPLYSLKLKDTECISCGACVAACPVAAITEKNAVNDVLHLLESSMDYSGLAVDDHNSPKEFNENMLHSKKFVTVVQTAPAVRVTISEEFGLPPGSISTGQLVRALKMLGFDYVFDTNFTADLTIIEEANELLKRIQNNGPFPMFTSCCPAWVNMVEKVYPQLIPNLSSCKSPQQMFGSLAKSYFADKIGRDATQIKVVSVMPCVAKKDEASRKELVNTVSNTADVDYVLTTRELARMIRMHRPKIFFAALEEEQYDSPLGESSGAGLLFGATGGVMEAALRTAYAVTSPDSSSKSVPGRLRFEEVRGLEGIRRATVDLHGVPLNVAIANQGANIRKLVEMIEEGKINDLHFVEMMACKGGCIGGAGNPKDAVDVNLLEKRVAAIYRGDEAKVIRMSHENPEIQQIYKDFLGEPLGTKSHLLLHTKYSPRDTVQSAFQRAENLTSAEALEKHLRV</sequence>
<evidence type="ECO:0000313" key="9">
    <source>
        <dbReference type="EMBL" id="CAD8822415.1"/>
    </source>
</evidence>
<dbReference type="InterPro" id="IPR017900">
    <property type="entry name" value="4Fe4S_Fe_S_CS"/>
</dbReference>
<reference evidence="9" key="1">
    <citation type="submission" date="2021-01" db="EMBL/GenBank/DDBJ databases">
        <authorList>
            <person name="Corre E."/>
            <person name="Pelletier E."/>
            <person name="Niang G."/>
            <person name="Scheremetjew M."/>
            <person name="Finn R."/>
            <person name="Kale V."/>
            <person name="Holt S."/>
            <person name="Cochrane G."/>
            <person name="Meng A."/>
            <person name="Brown T."/>
            <person name="Cohen L."/>
        </authorList>
    </citation>
    <scope>NUCLEOTIDE SEQUENCE</scope>
    <source>
        <strain evidence="9">CCMP3278</strain>
    </source>
</reference>
<dbReference type="GO" id="GO:0005506">
    <property type="term" value="F:iron ion binding"/>
    <property type="evidence" value="ECO:0007669"/>
    <property type="project" value="InterPro"/>
</dbReference>
<dbReference type="PANTHER" id="PTHR11615">
    <property type="entry name" value="NITRATE, FORMATE, IRON DEHYDROGENASE"/>
    <property type="match status" value="1"/>
</dbReference>
<dbReference type="PROSITE" id="PS00198">
    <property type="entry name" value="4FE4S_FER_1"/>
    <property type="match status" value="1"/>
</dbReference>
<dbReference type="NCBIfam" id="TIGR02512">
    <property type="entry name" value="FeFe_hydrog_A"/>
    <property type="match status" value="1"/>
</dbReference>
<keyword evidence="6" id="KW-0411">Iron-sulfur</keyword>
<dbReference type="InterPro" id="IPR017896">
    <property type="entry name" value="4Fe4S_Fe-S-bd"/>
</dbReference>
<feature type="domain" description="4Fe-4S His(Cys)3-ligated-type" evidence="8">
    <location>
        <begin position="44"/>
        <end position="83"/>
    </location>
</feature>
<dbReference type="Pfam" id="PF02256">
    <property type="entry name" value="Fe_hyd_SSU"/>
    <property type="match status" value="1"/>
</dbReference>
<organism evidence="9">
    <name type="scientific">Timspurckia oligopyrenoides</name>
    <dbReference type="NCBI Taxonomy" id="708627"/>
    <lineage>
        <taxon>Eukaryota</taxon>
        <taxon>Rhodophyta</taxon>
        <taxon>Bangiophyceae</taxon>
        <taxon>Porphyridiales</taxon>
        <taxon>Porphyridiaceae</taxon>
        <taxon>Timspurckia</taxon>
    </lineage>
</organism>
<dbReference type="PROSITE" id="PS51839">
    <property type="entry name" value="4FE4S_HC3"/>
    <property type="match status" value="1"/>
</dbReference>
<dbReference type="AlphaFoldDB" id="A0A7S0ZII5"/>
<evidence type="ECO:0000256" key="3">
    <source>
        <dbReference type="ARBA" id="ARBA00022723"/>
    </source>
</evidence>
<dbReference type="GO" id="GO:0051539">
    <property type="term" value="F:4 iron, 4 sulfur cluster binding"/>
    <property type="evidence" value="ECO:0007669"/>
    <property type="project" value="UniProtKB-KW"/>
</dbReference>
<dbReference type="FunFam" id="3.30.70.20:FF:000035">
    <property type="entry name" value="Iron hydrogenase 1"/>
    <property type="match status" value="1"/>
</dbReference>
<dbReference type="InterPro" id="IPR019574">
    <property type="entry name" value="NADH_UbQ_OxRdtase_Gsu_4Fe4S-bd"/>
</dbReference>
<keyword evidence="3" id="KW-0479">Metal-binding</keyword>
<dbReference type="Gene3D" id="3.10.20.740">
    <property type="match status" value="1"/>
</dbReference>
<name>A0A7S0ZII5_9RHOD</name>
<evidence type="ECO:0000259" key="7">
    <source>
        <dbReference type="PROSITE" id="PS51379"/>
    </source>
</evidence>
<feature type="domain" description="4Fe-4S ferredoxin-type" evidence="7">
    <location>
        <begin position="155"/>
        <end position="184"/>
    </location>
</feature>
<evidence type="ECO:0008006" key="10">
    <source>
        <dbReference type="Google" id="ProtNLM"/>
    </source>
</evidence>
<feature type="domain" description="4Fe-4S ferredoxin-type" evidence="7">
    <location>
        <begin position="112"/>
        <end position="142"/>
    </location>
</feature>
<accession>A0A7S0ZII5</accession>
<evidence type="ECO:0000256" key="6">
    <source>
        <dbReference type="ARBA" id="ARBA00023014"/>
    </source>
</evidence>
<evidence type="ECO:0000256" key="1">
    <source>
        <dbReference type="ARBA" id="ARBA00006596"/>
    </source>
</evidence>
<dbReference type="PROSITE" id="PS51379">
    <property type="entry name" value="4FE4S_FER_2"/>
    <property type="match status" value="2"/>
</dbReference>
<dbReference type="GO" id="GO:0008901">
    <property type="term" value="F:ferredoxin hydrogenase activity"/>
    <property type="evidence" value="ECO:0007669"/>
    <property type="project" value="InterPro"/>
</dbReference>
<dbReference type="Pfam" id="PF02906">
    <property type="entry name" value="Fe_hyd_lg_C"/>
    <property type="match status" value="1"/>
</dbReference>
<dbReference type="Gene3D" id="4.10.260.20">
    <property type="entry name" value="Iron hydrogenase, small subunit"/>
    <property type="match status" value="1"/>
</dbReference>
<evidence type="ECO:0000256" key="5">
    <source>
        <dbReference type="ARBA" id="ARBA00023004"/>
    </source>
</evidence>
<dbReference type="SUPFAM" id="SSF54862">
    <property type="entry name" value="4Fe-4S ferredoxins"/>
    <property type="match status" value="1"/>
</dbReference>
<dbReference type="Gene3D" id="3.40.50.1780">
    <property type="match status" value="1"/>
</dbReference>
<evidence type="ECO:0000256" key="4">
    <source>
        <dbReference type="ARBA" id="ARBA00022737"/>
    </source>
</evidence>